<reference evidence="9" key="1">
    <citation type="submission" date="2016-03" db="EMBL/GenBank/DDBJ databases">
        <authorList>
            <person name="Devillers Hugo."/>
        </authorList>
    </citation>
    <scope>NUCLEOTIDE SEQUENCE [LARGE SCALE GENOMIC DNA]</scope>
</reference>
<dbReference type="GO" id="GO:0005737">
    <property type="term" value="C:cytoplasm"/>
    <property type="evidence" value="ECO:0007669"/>
    <property type="project" value="UniProtKB-ARBA"/>
</dbReference>
<gene>
    <name evidence="8" type="ORF">LAME_0C00540G</name>
</gene>
<dbReference type="EC" id="2.5.1.18" evidence="2"/>
<dbReference type="OrthoDB" id="2098326at2759"/>
<dbReference type="GO" id="GO:0004364">
    <property type="term" value="F:glutathione transferase activity"/>
    <property type="evidence" value="ECO:0007669"/>
    <property type="project" value="UniProtKB-EC"/>
</dbReference>
<sequence>MTLPIIRVHWLDESRAFRVLWLLEHLKLDYEIIPYKRNEGYRAPDELKKVHPLGRSPLIELEDRETGKKKILAESGYIFQYVLQHFDKSNILSFSSTDSEEKVDYFLHYVEGSLQPPLMIEFLLSMVKKAPIPFPLSYLTGKITGKISEKYSQGEVKNQFDFLEGEIAKNGGYIVDGKLSGADILLSFPLQMAFERGFAKPVEYPGMDKWLKTITSVDSYSAAKQKANAHGGKF</sequence>
<dbReference type="PANTHER" id="PTHR44051:SF9">
    <property type="entry name" value="GLUTATHIONE S-TRANSFERASE 1"/>
    <property type="match status" value="1"/>
</dbReference>
<comment type="catalytic activity">
    <reaction evidence="4">
        <text>RX + glutathione = an S-substituted glutathione + a halide anion + H(+)</text>
        <dbReference type="Rhea" id="RHEA:16437"/>
        <dbReference type="ChEBI" id="CHEBI:15378"/>
        <dbReference type="ChEBI" id="CHEBI:16042"/>
        <dbReference type="ChEBI" id="CHEBI:17792"/>
        <dbReference type="ChEBI" id="CHEBI:57925"/>
        <dbReference type="ChEBI" id="CHEBI:90779"/>
        <dbReference type="EC" id="2.5.1.18"/>
    </reaction>
</comment>
<evidence type="ECO:0000256" key="4">
    <source>
        <dbReference type="ARBA" id="ARBA00047960"/>
    </source>
</evidence>
<evidence type="ECO:0000256" key="3">
    <source>
        <dbReference type="ARBA" id="ARBA00022679"/>
    </source>
</evidence>
<dbReference type="CDD" id="cd03046">
    <property type="entry name" value="GST_N_GTT1_like"/>
    <property type="match status" value="1"/>
</dbReference>
<dbReference type="Gene3D" id="3.40.30.10">
    <property type="entry name" value="Glutaredoxin"/>
    <property type="match status" value="1"/>
</dbReference>
<dbReference type="Gene3D" id="1.20.1050.10">
    <property type="match status" value="1"/>
</dbReference>
<dbReference type="InterPro" id="IPR040079">
    <property type="entry name" value="Glutathione_S-Trfase"/>
</dbReference>
<dbReference type="InterPro" id="IPR036249">
    <property type="entry name" value="Thioredoxin-like_sf"/>
</dbReference>
<dbReference type="InterPro" id="IPR010987">
    <property type="entry name" value="Glutathione-S-Trfase_C-like"/>
</dbReference>
<evidence type="ECO:0000259" key="6">
    <source>
        <dbReference type="PROSITE" id="PS50404"/>
    </source>
</evidence>
<evidence type="ECO:0000259" key="7">
    <source>
        <dbReference type="PROSITE" id="PS50405"/>
    </source>
</evidence>
<feature type="domain" description="GST N-terminal" evidence="6">
    <location>
        <begin position="3"/>
        <end position="90"/>
    </location>
</feature>
<dbReference type="PANTHER" id="PTHR44051">
    <property type="entry name" value="GLUTATHIONE S-TRANSFERASE-RELATED"/>
    <property type="match status" value="1"/>
</dbReference>
<dbReference type="SFLD" id="SFLDS00019">
    <property type="entry name" value="Glutathione_Transferase_(cytos"/>
    <property type="match status" value="1"/>
</dbReference>
<evidence type="ECO:0000313" key="9">
    <source>
        <dbReference type="Proteomes" id="UP000191144"/>
    </source>
</evidence>
<evidence type="ECO:0000256" key="1">
    <source>
        <dbReference type="ARBA" id="ARBA00007409"/>
    </source>
</evidence>
<evidence type="ECO:0000313" key="8">
    <source>
        <dbReference type="EMBL" id="SCU82301.1"/>
    </source>
</evidence>
<evidence type="ECO:0000256" key="5">
    <source>
        <dbReference type="RuleBase" id="RU003494"/>
    </source>
</evidence>
<dbReference type="EMBL" id="LT598479">
    <property type="protein sequence ID" value="SCU82301.1"/>
    <property type="molecule type" value="Genomic_DNA"/>
</dbReference>
<dbReference type="PROSITE" id="PS50405">
    <property type="entry name" value="GST_CTER"/>
    <property type="match status" value="1"/>
</dbReference>
<dbReference type="Pfam" id="PF00043">
    <property type="entry name" value="GST_C"/>
    <property type="match status" value="1"/>
</dbReference>
<comment type="similarity">
    <text evidence="1 5">Belongs to the GST superfamily.</text>
</comment>
<dbReference type="SUPFAM" id="SSF47616">
    <property type="entry name" value="GST C-terminal domain-like"/>
    <property type="match status" value="1"/>
</dbReference>
<dbReference type="InterPro" id="IPR004045">
    <property type="entry name" value="Glutathione_S-Trfase_N"/>
</dbReference>
<accession>A0A1G4IYS7</accession>
<dbReference type="Proteomes" id="UP000191144">
    <property type="component" value="Chromosome C"/>
</dbReference>
<dbReference type="Pfam" id="PF02798">
    <property type="entry name" value="GST_N"/>
    <property type="match status" value="1"/>
</dbReference>
<keyword evidence="9" id="KW-1185">Reference proteome</keyword>
<dbReference type="SUPFAM" id="SSF52833">
    <property type="entry name" value="Thioredoxin-like"/>
    <property type="match status" value="1"/>
</dbReference>
<organism evidence="8 9">
    <name type="scientific">Lachancea meyersii CBS 8951</name>
    <dbReference type="NCBI Taxonomy" id="1266667"/>
    <lineage>
        <taxon>Eukaryota</taxon>
        <taxon>Fungi</taxon>
        <taxon>Dikarya</taxon>
        <taxon>Ascomycota</taxon>
        <taxon>Saccharomycotina</taxon>
        <taxon>Saccharomycetes</taxon>
        <taxon>Saccharomycetales</taxon>
        <taxon>Saccharomycetaceae</taxon>
        <taxon>Lachancea</taxon>
    </lineage>
</organism>
<protein>
    <recommendedName>
        <fullName evidence="2">glutathione transferase</fullName>
        <ecNumber evidence="2">2.5.1.18</ecNumber>
    </recommendedName>
</protein>
<feature type="domain" description="GST C-terminal" evidence="7">
    <location>
        <begin position="96"/>
        <end position="234"/>
    </location>
</feature>
<dbReference type="AlphaFoldDB" id="A0A1G4IYS7"/>
<keyword evidence="3" id="KW-0808">Transferase</keyword>
<dbReference type="InterPro" id="IPR004046">
    <property type="entry name" value="GST_C"/>
</dbReference>
<dbReference type="SFLD" id="SFLDG00358">
    <property type="entry name" value="Main_(cytGST)"/>
    <property type="match status" value="1"/>
</dbReference>
<dbReference type="PROSITE" id="PS50404">
    <property type="entry name" value="GST_NTER"/>
    <property type="match status" value="1"/>
</dbReference>
<dbReference type="GO" id="GO:0004602">
    <property type="term" value="F:glutathione peroxidase activity"/>
    <property type="evidence" value="ECO:0007669"/>
    <property type="project" value="UniProtKB-ARBA"/>
</dbReference>
<proteinExistence type="inferred from homology"/>
<evidence type="ECO:0000256" key="2">
    <source>
        <dbReference type="ARBA" id="ARBA00012452"/>
    </source>
</evidence>
<dbReference type="CDD" id="cd03189">
    <property type="entry name" value="GST_C_GTT1_like"/>
    <property type="match status" value="1"/>
</dbReference>
<dbReference type="FunFam" id="3.40.30.10:FF:000156">
    <property type="entry name" value="Glutathione S-transferase 1"/>
    <property type="match status" value="1"/>
</dbReference>
<name>A0A1G4IYS7_9SACH</name>
<dbReference type="InterPro" id="IPR036282">
    <property type="entry name" value="Glutathione-S-Trfase_C_sf"/>
</dbReference>